<gene>
    <name evidence="8 12" type="primary">aroQ</name>
    <name evidence="12" type="ORF">ERS852381_00011</name>
</gene>
<accession>A0A173W7S2</accession>
<dbReference type="GO" id="GO:0009423">
    <property type="term" value="P:chorismate biosynthetic process"/>
    <property type="evidence" value="ECO:0007669"/>
    <property type="project" value="UniProtKB-UniRule"/>
</dbReference>
<comment type="similarity">
    <text evidence="3 8">Belongs to the type-II 3-dehydroquinase family.</text>
</comment>
<dbReference type="SUPFAM" id="SSF52304">
    <property type="entry name" value="Type II 3-dehydroquinate dehydratase"/>
    <property type="match status" value="1"/>
</dbReference>
<dbReference type="AlphaFoldDB" id="A0A173W7S2"/>
<name>A0A173W7S2_9ACTN</name>
<evidence type="ECO:0000256" key="5">
    <source>
        <dbReference type="ARBA" id="ARBA00012060"/>
    </source>
</evidence>
<feature type="binding site" evidence="8 10">
    <location>
        <position position="74"/>
    </location>
    <ligand>
        <name>substrate</name>
    </ligand>
</feature>
<comment type="subunit">
    <text evidence="4 8">Homododecamer.</text>
</comment>
<dbReference type="InterPro" id="IPR036441">
    <property type="entry name" value="DHquinase_II_sf"/>
</dbReference>
<keyword evidence="7 8" id="KW-0456">Lyase</keyword>
<dbReference type="GO" id="GO:0019631">
    <property type="term" value="P:quinate catabolic process"/>
    <property type="evidence" value="ECO:0007669"/>
    <property type="project" value="TreeGrafter"/>
</dbReference>
<evidence type="ECO:0000256" key="9">
    <source>
        <dbReference type="PIRSR" id="PIRSR001399-1"/>
    </source>
</evidence>
<evidence type="ECO:0000256" key="2">
    <source>
        <dbReference type="ARBA" id="ARBA00004902"/>
    </source>
</evidence>
<dbReference type="UniPathway" id="UPA00053">
    <property type="reaction ID" value="UER00086"/>
</dbReference>
<evidence type="ECO:0000256" key="1">
    <source>
        <dbReference type="ARBA" id="ARBA00001864"/>
    </source>
</evidence>
<feature type="binding site" evidence="8 10">
    <location>
        <position position="87"/>
    </location>
    <ligand>
        <name>substrate</name>
    </ligand>
</feature>
<dbReference type="NCBIfam" id="TIGR01088">
    <property type="entry name" value="aroQ"/>
    <property type="match status" value="1"/>
</dbReference>
<feature type="binding site" evidence="8 10">
    <location>
        <begin position="101"/>
        <end position="102"/>
    </location>
    <ligand>
        <name>substrate</name>
    </ligand>
</feature>
<dbReference type="RefSeq" id="WP_055285104.1">
    <property type="nucleotide sequence ID" value="NZ_CYYP01000001.1"/>
</dbReference>
<dbReference type="PROSITE" id="PS01029">
    <property type="entry name" value="DEHYDROQUINASE_II"/>
    <property type="match status" value="1"/>
</dbReference>
<dbReference type="NCBIfam" id="NF003806">
    <property type="entry name" value="PRK05395.1-3"/>
    <property type="match status" value="1"/>
</dbReference>
<evidence type="ECO:0000313" key="13">
    <source>
        <dbReference type="Proteomes" id="UP000095468"/>
    </source>
</evidence>
<comment type="catalytic activity">
    <reaction evidence="1 8">
        <text>3-dehydroquinate = 3-dehydroshikimate + H2O</text>
        <dbReference type="Rhea" id="RHEA:21096"/>
        <dbReference type="ChEBI" id="CHEBI:15377"/>
        <dbReference type="ChEBI" id="CHEBI:16630"/>
        <dbReference type="ChEBI" id="CHEBI:32364"/>
        <dbReference type="EC" id="4.2.1.10"/>
    </reaction>
</comment>
<dbReference type="EMBL" id="CYYP01000001">
    <property type="protein sequence ID" value="CUN34238.1"/>
    <property type="molecule type" value="Genomic_DNA"/>
</dbReference>
<comment type="function">
    <text evidence="8">Catalyzes a trans-dehydration via an enolate intermediate.</text>
</comment>
<keyword evidence="6 8" id="KW-0057">Aromatic amino acid biosynthesis</keyword>
<dbReference type="EC" id="4.2.1.10" evidence="5 8"/>
<dbReference type="GO" id="GO:0008652">
    <property type="term" value="P:amino acid biosynthetic process"/>
    <property type="evidence" value="ECO:0007669"/>
    <property type="project" value="UniProtKB-KW"/>
</dbReference>
<dbReference type="PANTHER" id="PTHR21272">
    <property type="entry name" value="CATABOLIC 3-DEHYDROQUINASE"/>
    <property type="match status" value="1"/>
</dbReference>
<evidence type="ECO:0000256" key="3">
    <source>
        <dbReference type="ARBA" id="ARBA00011037"/>
    </source>
</evidence>
<feature type="binding site" evidence="8 10">
    <location>
        <position position="111"/>
    </location>
    <ligand>
        <name>substrate</name>
    </ligand>
</feature>
<evidence type="ECO:0000256" key="8">
    <source>
        <dbReference type="HAMAP-Rule" id="MF_00169"/>
    </source>
</evidence>
<evidence type="ECO:0000256" key="11">
    <source>
        <dbReference type="PIRSR" id="PIRSR001399-3"/>
    </source>
</evidence>
<dbReference type="Gene3D" id="3.40.50.9100">
    <property type="entry name" value="Dehydroquinase, class II"/>
    <property type="match status" value="1"/>
</dbReference>
<evidence type="ECO:0000256" key="7">
    <source>
        <dbReference type="ARBA" id="ARBA00023239"/>
    </source>
</evidence>
<dbReference type="InterPro" id="IPR001874">
    <property type="entry name" value="DHquinase_II"/>
</dbReference>
<dbReference type="CDD" id="cd00466">
    <property type="entry name" value="DHQase_II"/>
    <property type="match status" value="1"/>
</dbReference>
<dbReference type="GO" id="GO:0009073">
    <property type="term" value="P:aromatic amino acid family biosynthetic process"/>
    <property type="evidence" value="ECO:0007669"/>
    <property type="project" value="UniProtKB-KW"/>
</dbReference>
<proteinExistence type="inferred from homology"/>
<feature type="active site" description="Proton acceptor" evidence="8 9">
    <location>
        <position position="22"/>
    </location>
</feature>
<comment type="pathway">
    <text evidence="2 8">Metabolic intermediate biosynthesis; chorismate biosynthesis; chorismate from D-erythrose 4-phosphate and phosphoenolpyruvate: step 3/7.</text>
</comment>
<evidence type="ECO:0000256" key="4">
    <source>
        <dbReference type="ARBA" id="ARBA00011193"/>
    </source>
</evidence>
<evidence type="ECO:0000256" key="6">
    <source>
        <dbReference type="ARBA" id="ARBA00023141"/>
    </source>
</evidence>
<reference evidence="12 13" key="1">
    <citation type="submission" date="2015-09" db="EMBL/GenBank/DDBJ databases">
        <authorList>
            <consortium name="Pathogen Informatics"/>
        </authorList>
    </citation>
    <scope>NUCLEOTIDE SEQUENCE [LARGE SCALE GENOMIC DNA]</scope>
    <source>
        <strain evidence="12 13">2789STDY5608823</strain>
    </source>
</reference>
<dbReference type="HAMAP" id="MF_00169">
    <property type="entry name" value="AroQ"/>
    <property type="match status" value="1"/>
</dbReference>
<dbReference type="NCBIfam" id="NF003805">
    <property type="entry name" value="PRK05395.1-2"/>
    <property type="match status" value="1"/>
</dbReference>
<feature type="active site" description="Proton donor" evidence="8 9">
    <location>
        <position position="100"/>
    </location>
</feature>
<dbReference type="GO" id="GO:0003855">
    <property type="term" value="F:3-dehydroquinate dehydratase activity"/>
    <property type="evidence" value="ECO:0007669"/>
    <property type="project" value="UniProtKB-UniRule"/>
</dbReference>
<organism evidence="12 13">
    <name type="scientific">Collinsella aerofaciens</name>
    <dbReference type="NCBI Taxonomy" id="74426"/>
    <lineage>
        <taxon>Bacteria</taxon>
        <taxon>Bacillati</taxon>
        <taxon>Actinomycetota</taxon>
        <taxon>Coriobacteriia</taxon>
        <taxon>Coriobacteriales</taxon>
        <taxon>Coriobacteriaceae</taxon>
        <taxon>Collinsella</taxon>
    </lineage>
</organism>
<dbReference type="PANTHER" id="PTHR21272:SF3">
    <property type="entry name" value="CATABOLIC 3-DEHYDROQUINASE"/>
    <property type="match status" value="1"/>
</dbReference>
<feature type="site" description="Transition state stabilizer" evidence="8 11">
    <location>
        <position position="17"/>
    </location>
</feature>
<dbReference type="Proteomes" id="UP000095468">
    <property type="component" value="Unassembled WGS sequence"/>
</dbReference>
<dbReference type="NCBIfam" id="NF003807">
    <property type="entry name" value="PRK05395.1-4"/>
    <property type="match status" value="1"/>
</dbReference>
<sequence length="145" mass="15741">MKALVINGPNLNMLGIREPGIYGSDNYDRLVQICQEAGAAQGFDEVDVFQSNHEGSIIDKIQEAYGKVDGIVINPAAYTHTSVAILDALKAVAIPAVEVHISAVETREDFRQVSYARLACFATITGEGLQGYAHALELLKEHLEK</sequence>
<dbReference type="PIRSF" id="PIRSF001399">
    <property type="entry name" value="DHquinase_II"/>
    <property type="match status" value="1"/>
</dbReference>
<feature type="binding site" evidence="8 10">
    <location>
        <position position="80"/>
    </location>
    <ligand>
        <name>substrate</name>
    </ligand>
</feature>
<protein>
    <recommendedName>
        <fullName evidence="5 8">3-dehydroquinate dehydratase</fullName>
        <shortName evidence="8">3-dehydroquinase</shortName>
        <ecNumber evidence="5 8">4.2.1.10</ecNumber>
    </recommendedName>
    <alternativeName>
        <fullName evidence="8">Type II DHQase</fullName>
    </alternativeName>
</protein>
<dbReference type="InterPro" id="IPR018509">
    <property type="entry name" value="DHquinase_II_CS"/>
</dbReference>
<evidence type="ECO:0000313" key="12">
    <source>
        <dbReference type="EMBL" id="CUN34238.1"/>
    </source>
</evidence>
<keyword evidence="8" id="KW-0028">Amino-acid biosynthesis</keyword>
<evidence type="ECO:0000256" key="10">
    <source>
        <dbReference type="PIRSR" id="PIRSR001399-2"/>
    </source>
</evidence>
<dbReference type="Pfam" id="PF01220">
    <property type="entry name" value="DHquinase_II"/>
    <property type="match status" value="1"/>
</dbReference>